<evidence type="ECO:0000313" key="5">
    <source>
        <dbReference type="Proteomes" id="UP001168823"/>
    </source>
</evidence>
<keyword evidence="1" id="KW-1133">Transmembrane helix</keyword>
<evidence type="ECO:0000259" key="3">
    <source>
        <dbReference type="Pfam" id="PF11887"/>
    </source>
</evidence>
<dbReference type="Proteomes" id="UP001168823">
    <property type="component" value="Unassembled WGS sequence"/>
</dbReference>
<reference evidence="4" key="1">
    <citation type="submission" date="2023-07" db="EMBL/GenBank/DDBJ databases">
        <title>Mycolicibacterium sp. nov., a novel bacterial species.</title>
        <authorList>
            <person name="Cao Y."/>
        </authorList>
    </citation>
    <scope>NUCLEOTIDE SEQUENCE</scope>
    <source>
        <strain evidence="4">KC 300</strain>
    </source>
</reference>
<dbReference type="Pfam" id="PF02470">
    <property type="entry name" value="MlaD"/>
    <property type="match status" value="1"/>
</dbReference>
<protein>
    <submittedName>
        <fullName evidence="4">MCE family protein</fullName>
    </submittedName>
</protein>
<dbReference type="InterPro" id="IPR003399">
    <property type="entry name" value="Mce/MlaD"/>
</dbReference>
<keyword evidence="1" id="KW-0472">Membrane</keyword>
<evidence type="ECO:0000256" key="1">
    <source>
        <dbReference type="SAM" id="Phobius"/>
    </source>
</evidence>
<evidence type="ECO:0000259" key="2">
    <source>
        <dbReference type="Pfam" id="PF02470"/>
    </source>
</evidence>
<sequence>MLNRTARIQLMIFAVVTVVTVGAISFFYLRVPARLGVGVYGVTAEFVAGGGLYENANVTYRGVQAGRVQAVELTDDGVAARMELNSDVKIPANSTATVKSVSAIGEQYVDFVPPADPSPALLHNGATIPKERTAIPQDVAELLGEADRLVNSLDNTRIQDLLRETFDAFNGSGPELARLIQSARSLIEEANASWPQTATLIDQAEPFLEAQIRSGDDIRSSADGLARLTTEVANADPQLRALLAEAPGAAAEASETFAGIRPSFPVLAANLANFGRVGVIYHRSIEQALVIFPALQASLLTIGGQLPADEGGKQDFKISINDPPPCNTGFLPPSEIRTPGDTTLRELPNDLYCKVAQNDPMVVRGARNYPCQEIPGKRAPTIQLCRDPRGYVPIGNSPWRGPPVPIGTPMDVLEDDTPEDGRNIFPPNKFPYIPPENDPDPGYPVAPGLVPPGVQTGPGPAPHQPWPYIPPPNDGPPPPPLTAWIPPAPYPQAWPPPPVGPAINGPPTPPPIFAGPYNTAALPQAPAAPPPPAAPVPQGAPVPQASGAAYGTYDQNTGVFVDPAGGTGVYAAGVADMRPQENWVDLMLYPRRT</sequence>
<keyword evidence="5" id="KW-1185">Reference proteome</keyword>
<feature type="transmembrane region" description="Helical" evidence="1">
    <location>
        <begin position="12"/>
        <end position="29"/>
    </location>
</feature>
<dbReference type="PANTHER" id="PTHR33371">
    <property type="entry name" value="INTERMEMBRANE PHOSPHOLIPID TRANSPORT SYSTEM BINDING PROTEIN MLAD-RELATED"/>
    <property type="match status" value="1"/>
</dbReference>
<dbReference type="InterPro" id="IPR052336">
    <property type="entry name" value="MlaD_Phospholipid_Transporter"/>
</dbReference>
<proteinExistence type="predicted"/>
<dbReference type="Pfam" id="PF11887">
    <property type="entry name" value="Mce4_CUP1"/>
    <property type="match status" value="1"/>
</dbReference>
<name>A0ABT8UD78_9MYCO</name>
<dbReference type="NCBIfam" id="TIGR00996">
    <property type="entry name" value="Mtu_fam_mce"/>
    <property type="match status" value="1"/>
</dbReference>
<dbReference type="InterPro" id="IPR024516">
    <property type="entry name" value="Mce_C"/>
</dbReference>
<dbReference type="RefSeq" id="WP_302912469.1">
    <property type="nucleotide sequence ID" value="NZ_JAUMSQ010000003.1"/>
</dbReference>
<organism evidence="4 5">
    <name type="scientific">Mycolicibacterium arseniciresistens</name>
    <dbReference type="NCBI Taxonomy" id="3062257"/>
    <lineage>
        <taxon>Bacteria</taxon>
        <taxon>Bacillati</taxon>
        <taxon>Actinomycetota</taxon>
        <taxon>Actinomycetes</taxon>
        <taxon>Mycobacteriales</taxon>
        <taxon>Mycobacteriaceae</taxon>
        <taxon>Mycolicibacterium</taxon>
    </lineage>
</organism>
<gene>
    <name evidence="4" type="ORF">Q2100_01000</name>
</gene>
<dbReference type="EMBL" id="JAUMSQ010000003">
    <property type="protein sequence ID" value="MDO3634318.1"/>
    <property type="molecule type" value="Genomic_DNA"/>
</dbReference>
<feature type="domain" description="Mammalian cell entry C-terminal" evidence="3">
    <location>
        <begin position="120"/>
        <end position="277"/>
    </location>
</feature>
<dbReference type="InterPro" id="IPR005693">
    <property type="entry name" value="Mce"/>
</dbReference>
<dbReference type="PANTHER" id="PTHR33371:SF16">
    <property type="entry name" value="MCE-FAMILY PROTEIN MCE3F"/>
    <property type="match status" value="1"/>
</dbReference>
<accession>A0ABT8UD78</accession>
<comment type="caution">
    <text evidence="4">The sequence shown here is derived from an EMBL/GenBank/DDBJ whole genome shotgun (WGS) entry which is preliminary data.</text>
</comment>
<evidence type="ECO:0000313" key="4">
    <source>
        <dbReference type="EMBL" id="MDO3634318.1"/>
    </source>
</evidence>
<keyword evidence="1" id="KW-0812">Transmembrane</keyword>
<feature type="domain" description="Mce/MlaD" evidence="2">
    <location>
        <begin position="40"/>
        <end position="114"/>
    </location>
</feature>